<accession>A0A1W2BNJ5</accession>
<protein>
    <submittedName>
        <fullName evidence="1">2-(1,2-epoxy-1,2-dihydrophenyl)acetyl-CoA isomerase</fullName>
    </submittedName>
</protein>
<dbReference type="Proteomes" id="UP000192634">
    <property type="component" value="Unassembled WGS sequence"/>
</dbReference>
<dbReference type="InterPro" id="IPR001753">
    <property type="entry name" value="Enoyl-CoA_hydra/iso"/>
</dbReference>
<sequence length="246" mass="25786">MTKVRGVGVTYEASDRLARIVLDRPEAGNALDLEMARALREAVERALGDPYVDIMTLTANGADFCLGSDTIDAESADDPTTAVFELAAALEELFALLNSSSKLVLVGVHGRAMGSGLGLVLAGDLAFCADDATFCVAPKGGTGAPDPGLAWLLPRAIGQQRALSFGLGGRTLDAATADDWGIAELAPEGDVPAALEDAADNLGGKHLWANSEMRRLLHASWETSRTELSQSEAVTLVRALLNRNRA</sequence>
<gene>
    <name evidence="1" type="ORF">SAMN06296429_108154</name>
</gene>
<reference evidence="1 2" key="1">
    <citation type="submission" date="2017-04" db="EMBL/GenBank/DDBJ databases">
        <authorList>
            <person name="Afonso C.L."/>
            <person name="Miller P.J."/>
            <person name="Scott M.A."/>
            <person name="Spackman E."/>
            <person name="Goraichik I."/>
            <person name="Dimitrov K.M."/>
            <person name="Suarez D.L."/>
            <person name="Swayne D.E."/>
        </authorList>
    </citation>
    <scope>NUCLEOTIDE SEQUENCE [LARGE SCALE GENOMIC DNA]</scope>
    <source>
        <strain evidence="1 2">CGMCC 1.12511</strain>
    </source>
</reference>
<dbReference type="InterPro" id="IPR029045">
    <property type="entry name" value="ClpP/crotonase-like_dom_sf"/>
</dbReference>
<evidence type="ECO:0000313" key="1">
    <source>
        <dbReference type="EMBL" id="SMC74088.1"/>
    </source>
</evidence>
<dbReference type="Gene3D" id="3.90.226.10">
    <property type="entry name" value="2-enoyl-CoA Hydratase, Chain A, domain 1"/>
    <property type="match status" value="1"/>
</dbReference>
<keyword evidence="1" id="KW-0413">Isomerase</keyword>
<organism evidence="1 2">
    <name type="scientific">Janibacter indicus</name>
    <dbReference type="NCBI Taxonomy" id="857417"/>
    <lineage>
        <taxon>Bacteria</taxon>
        <taxon>Bacillati</taxon>
        <taxon>Actinomycetota</taxon>
        <taxon>Actinomycetes</taxon>
        <taxon>Micrococcales</taxon>
        <taxon>Intrasporangiaceae</taxon>
        <taxon>Janibacter</taxon>
    </lineage>
</organism>
<proteinExistence type="predicted"/>
<evidence type="ECO:0000313" key="2">
    <source>
        <dbReference type="Proteomes" id="UP000192634"/>
    </source>
</evidence>
<dbReference type="PANTHER" id="PTHR43459:SF1">
    <property type="entry name" value="EG:BACN32G11.4 PROTEIN"/>
    <property type="match status" value="1"/>
</dbReference>
<name>A0A1W2BNJ5_9MICO</name>
<dbReference type="SUPFAM" id="SSF52096">
    <property type="entry name" value="ClpP/crotonase"/>
    <property type="match status" value="1"/>
</dbReference>
<dbReference type="PANTHER" id="PTHR43459">
    <property type="entry name" value="ENOYL-COA HYDRATASE"/>
    <property type="match status" value="1"/>
</dbReference>
<dbReference type="CDD" id="cd06558">
    <property type="entry name" value="crotonase-like"/>
    <property type="match status" value="1"/>
</dbReference>
<dbReference type="GO" id="GO:0016853">
    <property type="term" value="F:isomerase activity"/>
    <property type="evidence" value="ECO:0007669"/>
    <property type="project" value="UniProtKB-KW"/>
</dbReference>
<dbReference type="AlphaFoldDB" id="A0A1W2BNJ5"/>
<dbReference type="Pfam" id="PF00378">
    <property type="entry name" value="ECH_1"/>
    <property type="match status" value="1"/>
</dbReference>
<dbReference type="EMBL" id="FWXN01000008">
    <property type="protein sequence ID" value="SMC74088.1"/>
    <property type="molecule type" value="Genomic_DNA"/>
</dbReference>